<dbReference type="SMART" id="SM01134">
    <property type="entry name" value="DeoRC"/>
    <property type="match status" value="1"/>
</dbReference>
<dbReference type="PROSITE" id="PS00894">
    <property type="entry name" value="HTH_DEOR_1"/>
    <property type="match status" value="1"/>
</dbReference>
<keyword evidence="3" id="KW-0804">Transcription</keyword>
<sequence length="257" mass="28575">MLEAERKQIIIDKLMKKKSIKVNELVEYFGVAKSTIRRDLDSLEASGVLKRTHGGAVLNENSIPATSYNEKEDPYIEEKKLIAKKAASLVKDNDVVCLNSSTVTILIAKEITAKNVTIVTNNLDVAIYISQKEGIDLVVTGGNFIHKHNSMEGPATVTQFSENRYNIAFIGTNGIDSKFGVCTYTSLEAESKKIIIKNSKKTFIVCEHTKFDNFGFKKVASLDEIDGIITDYKINKEILEKYSEKTDIIIASPDNAE</sequence>
<dbReference type="Pfam" id="PF08220">
    <property type="entry name" value="HTH_DeoR"/>
    <property type="match status" value="1"/>
</dbReference>
<keyword evidence="6" id="KW-1185">Reference proteome</keyword>
<dbReference type="SMART" id="SM00420">
    <property type="entry name" value="HTH_DEOR"/>
    <property type="match status" value="1"/>
</dbReference>
<dbReference type="InterPro" id="IPR036388">
    <property type="entry name" value="WH-like_DNA-bd_sf"/>
</dbReference>
<organism evidence="5 6">
    <name type="scientific">Sebaldella termitidis (strain ATCC 33386 / NCTC 11300)</name>
    <dbReference type="NCBI Taxonomy" id="526218"/>
    <lineage>
        <taxon>Bacteria</taxon>
        <taxon>Fusobacteriati</taxon>
        <taxon>Fusobacteriota</taxon>
        <taxon>Fusobacteriia</taxon>
        <taxon>Fusobacteriales</taxon>
        <taxon>Leptotrichiaceae</taxon>
        <taxon>Sebaldella</taxon>
    </lineage>
</organism>
<dbReference type="eggNOG" id="COG1349">
    <property type="taxonomic scope" value="Bacteria"/>
</dbReference>
<dbReference type="Gene3D" id="3.40.50.1360">
    <property type="match status" value="1"/>
</dbReference>
<dbReference type="PROSITE" id="PS51000">
    <property type="entry name" value="HTH_DEOR_2"/>
    <property type="match status" value="1"/>
</dbReference>
<reference evidence="6" key="1">
    <citation type="submission" date="2009-09" db="EMBL/GenBank/DDBJ databases">
        <title>The complete chromosome of Sebaldella termitidis ATCC 33386.</title>
        <authorList>
            <consortium name="US DOE Joint Genome Institute (JGI-PGF)"/>
            <person name="Lucas S."/>
            <person name="Copeland A."/>
            <person name="Lapidus A."/>
            <person name="Glavina del Rio T."/>
            <person name="Dalin E."/>
            <person name="Tice H."/>
            <person name="Bruce D."/>
            <person name="Goodwin L."/>
            <person name="Pitluck S."/>
            <person name="Kyrpides N."/>
            <person name="Mavromatis K."/>
            <person name="Ivanova N."/>
            <person name="Mikhailova N."/>
            <person name="Sims D."/>
            <person name="Meincke L."/>
            <person name="Brettin T."/>
            <person name="Detter J.C."/>
            <person name="Han C."/>
            <person name="Larimer F."/>
            <person name="Land M."/>
            <person name="Hauser L."/>
            <person name="Markowitz V."/>
            <person name="Cheng J.F."/>
            <person name="Hugenholtz P."/>
            <person name="Woyke T."/>
            <person name="Wu D."/>
            <person name="Eisen J.A."/>
        </authorList>
    </citation>
    <scope>NUCLEOTIDE SEQUENCE [LARGE SCALE GENOMIC DNA]</scope>
    <source>
        <strain evidence="6">ATCC 33386 / NCTC 11300</strain>
    </source>
</reference>
<dbReference type="Gene3D" id="1.10.10.10">
    <property type="entry name" value="Winged helix-like DNA-binding domain superfamily/Winged helix DNA-binding domain"/>
    <property type="match status" value="1"/>
</dbReference>
<dbReference type="InterPro" id="IPR014036">
    <property type="entry name" value="DeoR-like_C"/>
</dbReference>
<proteinExistence type="predicted"/>
<dbReference type="SUPFAM" id="SSF100950">
    <property type="entry name" value="NagB/RpiA/CoA transferase-like"/>
    <property type="match status" value="1"/>
</dbReference>
<dbReference type="InterPro" id="IPR011991">
    <property type="entry name" value="ArsR-like_HTH"/>
</dbReference>
<evidence type="ECO:0000256" key="3">
    <source>
        <dbReference type="ARBA" id="ARBA00023163"/>
    </source>
</evidence>
<dbReference type="InterPro" id="IPR050313">
    <property type="entry name" value="Carb_Metab_HTH_regulators"/>
</dbReference>
<dbReference type="InterPro" id="IPR018356">
    <property type="entry name" value="Tscrpt_reg_HTH_DeoR_CS"/>
</dbReference>
<dbReference type="GO" id="GO:0003700">
    <property type="term" value="F:DNA-binding transcription factor activity"/>
    <property type="evidence" value="ECO:0007669"/>
    <property type="project" value="InterPro"/>
</dbReference>
<dbReference type="HOGENOM" id="CLU_060699_1_4_0"/>
<dbReference type="Proteomes" id="UP000000845">
    <property type="component" value="Chromosome"/>
</dbReference>
<dbReference type="InterPro" id="IPR036390">
    <property type="entry name" value="WH_DNA-bd_sf"/>
</dbReference>
<evidence type="ECO:0000313" key="6">
    <source>
        <dbReference type="Proteomes" id="UP000000845"/>
    </source>
</evidence>
<evidence type="ECO:0000313" key="5">
    <source>
        <dbReference type="EMBL" id="ACZ10550.1"/>
    </source>
</evidence>
<evidence type="ECO:0000256" key="2">
    <source>
        <dbReference type="ARBA" id="ARBA00023125"/>
    </source>
</evidence>
<dbReference type="PRINTS" id="PR00037">
    <property type="entry name" value="HTHLACR"/>
</dbReference>
<dbReference type="RefSeq" id="WP_012863132.1">
    <property type="nucleotide sequence ID" value="NC_013517.1"/>
</dbReference>
<dbReference type="EMBL" id="CP001739">
    <property type="protein sequence ID" value="ACZ10550.1"/>
    <property type="molecule type" value="Genomic_DNA"/>
</dbReference>
<evidence type="ECO:0000259" key="4">
    <source>
        <dbReference type="PROSITE" id="PS51000"/>
    </source>
</evidence>
<dbReference type="InterPro" id="IPR001034">
    <property type="entry name" value="DeoR_HTH"/>
</dbReference>
<feature type="domain" description="HTH deoR-type" evidence="4">
    <location>
        <begin position="3"/>
        <end position="58"/>
    </location>
</feature>
<dbReference type="PANTHER" id="PTHR30363">
    <property type="entry name" value="HTH-TYPE TRANSCRIPTIONAL REGULATOR SRLR-RELATED"/>
    <property type="match status" value="1"/>
</dbReference>
<accession>D1ARR4</accession>
<dbReference type="KEGG" id="str:Sterm_3716"/>
<evidence type="ECO:0000256" key="1">
    <source>
        <dbReference type="ARBA" id="ARBA00023015"/>
    </source>
</evidence>
<dbReference type="PANTHER" id="PTHR30363:SF44">
    <property type="entry name" value="AGA OPERON TRANSCRIPTIONAL REPRESSOR-RELATED"/>
    <property type="match status" value="1"/>
</dbReference>
<keyword evidence="2" id="KW-0238">DNA-binding</keyword>
<dbReference type="SUPFAM" id="SSF46785">
    <property type="entry name" value="Winged helix' DNA-binding domain"/>
    <property type="match status" value="1"/>
</dbReference>
<dbReference type="Pfam" id="PF00455">
    <property type="entry name" value="DeoRC"/>
    <property type="match status" value="1"/>
</dbReference>
<name>D1ARR4_SEBTE</name>
<dbReference type="InterPro" id="IPR037171">
    <property type="entry name" value="NagB/RpiA_transferase-like"/>
</dbReference>
<dbReference type="CDD" id="cd00090">
    <property type="entry name" value="HTH_ARSR"/>
    <property type="match status" value="1"/>
</dbReference>
<dbReference type="AlphaFoldDB" id="D1ARR4"/>
<keyword evidence="1" id="KW-0805">Transcription regulation</keyword>
<gene>
    <name evidence="5" type="ordered locus">Sterm_3716</name>
</gene>
<dbReference type="STRING" id="526218.Sterm_3716"/>
<dbReference type="GO" id="GO:0003677">
    <property type="term" value="F:DNA binding"/>
    <property type="evidence" value="ECO:0007669"/>
    <property type="project" value="UniProtKB-KW"/>
</dbReference>
<reference evidence="5 6" key="2">
    <citation type="journal article" date="2010" name="Stand. Genomic Sci.">
        <title>Complete genome sequence of Sebaldella termitidis type strain (NCTC 11300).</title>
        <authorList>
            <person name="Harmon-Smith M."/>
            <person name="Celia L."/>
            <person name="Chertkov O."/>
            <person name="Lapidus A."/>
            <person name="Copeland A."/>
            <person name="Glavina Del Rio T."/>
            <person name="Nolan M."/>
            <person name="Lucas S."/>
            <person name="Tice H."/>
            <person name="Cheng J.F."/>
            <person name="Han C."/>
            <person name="Detter J.C."/>
            <person name="Bruce D."/>
            <person name="Goodwin L."/>
            <person name="Pitluck S."/>
            <person name="Pati A."/>
            <person name="Liolios K."/>
            <person name="Ivanova N."/>
            <person name="Mavromatis K."/>
            <person name="Mikhailova N."/>
            <person name="Chen A."/>
            <person name="Palaniappan K."/>
            <person name="Land M."/>
            <person name="Hauser L."/>
            <person name="Chang Y.J."/>
            <person name="Jeffries C.D."/>
            <person name="Brettin T."/>
            <person name="Goker M."/>
            <person name="Beck B."/>
            <person name="Bristow J."/>
            <person name="Eisen J.A."/>
            <person name="Markowitz V."/>
            <person name="Hugenholtz P."/>
            <person name="Kyrpides N.C."/>
            <person name="Klenk H.P."/>
            <person name="Chen F."/>
        </authorList>
    </citation>
    <scope>NUCLEOTIDE SEQUENCE [LARGE SCALE GENOMIC DNA]</scope>
    <source>
        <strain evidence="6">ATCC 33386 / NCTC 11300</strain>
    </source>
</reference>
<protein>
    <submittedName>
        <fullName evidence="5">Transcriptional regulator, DeoR family</fullName>
    </submittedName>
</protein>